<gene>
    <name evidence="1" type="ORF">BS47DRAFT_372986</name>
</gene>
<dbReference type="AlphaFoldDB" id="A0A9P6B5H4"/>
<keyword evidence="2" id="KW-1185">Reference proteome</keyword>
<dbReference type="OrthoDB" id="64767at2759"/>
<dbReference type="InterPro" id="IPR027417">
    <property type="entry name" value="P-loop_NTPase"/>
</dbReference>
<name>A0A9P6B5H4_9AGAM</name>
<evidence type="ECO:0000313" key="2">
    <source>
        <dbReference type="Proteomes" id="UP000886523"/>
    </source>
</evidence>
<evidence type="ECO:0000313" key="1">
    <source>
        <dbReference type="EMBL" id="KAF9518089.1"/>
    </source>
</evidence>
<sequence length="105" mass="11762">MKNAFTKVCKFDQKDFRNLSSCEYIRMSGRAGPRGLDNRGVVAKYCIGRLSVIAKQGPRGKAPFCRETATLVLILRHLESPSSPAATNLLDFPNLFRLKQCVRCL</sequence>
<reference evidence="1" key="1">
    <citation type="journal article" date="2020" name="Nat. Commun.">
        <title>Large-scale genome sequencing of mycorrhizal fungi provides insights into the early evolution of symbiotic traits.</title>
        <authorList>
            <person name="Miyauchi S."/>
            <person name="Kiss E."/>
            <person name="Kuo A."/>
            <person name="Drula E."/>
            <person name="Kohler A."/>
            <person name="Sanchez-Garcia M."/>
            <person name="Morin E."/>
            <person name="Andreopoulos B."/>
            <person name="Barry K.W."/>
            <person name="Bonito G."/>
            <person name="Buee M."/>
            <person name="Carver A."/>
            <person name="Chen C."/>
            <person name="Cichocki N."/>
            <person name="Clum A."/>
            <person name="Culley D."/>
            <person name="Crous P.W."/>
            <person name="Fauchery L."/>
            <person name="Girlanda M."/>
            <person name="Hayes R.D."/>
            <person name="Keri Z."/>
            <person name="LaButti K."/>
            <person name="Lipzen A."/>
            <person name="Lombard V."/>
            <person name="Magnuson J."/>
            <person name="Maillard F."/>
            <person name="Murat C."/>
            <person name="Nolan M."/>
            <person name="Ohm R.A."/>
            <person name="Pangilinan J."/>
            <person name="Pereira M.F."/>
            <person name="Perotto S."/>
            <person name="Peter M."/>
            <person name="Pfister S."/>
            <person name="Riley R."/>
            <person name="Sitrit Y."/>
            <person name="Stielow J.B."/>
            <person name="Szollosi G."/>
            <person name="Zifcakova L."/>
            <person name="Stursova M."/>
            <person name="Spatafora J.W."/>
            <person name="Tedersoo L."/>
            <person name="Vaario L.M."/>
            <person name="Yamada A."/>
            <person name="Yan M."/>
            <person name="Wang P."/>
            <person name="Xu J."/>
            <person name="Bruns T."/>
            <person name="Baldrian P."/>
            <person name="Vilgalys R."/>
            <person name="Dunand C."/>
            <person name="Henrissat B."/>
            <person name="Grigoriev I.V."/>
            <person name="Hibbett D."/>
            <person name="Nagy L.G."/>
            <person name="Martin F.M."/>
        </authorList>
    </citation>
    <scope>NUCLEOTIDE SEQUENCE</scope>
    <source>
        <strain evidence="1">UP504</strain>
    </source>
</reference>
<accession>A0A9P6B5H4</accession>
<organism evidence="1 2">
    <name type="scientific">Hydnum rufescens UP504</name>
    <dbReference type="NCBI Taxonomy" id="1448309"/>
    <lineage>
        <taxon>Eukaryota</taxon>
        <taxon>Fungi</taxon>
        <taxon>Dikarya</taxon>
        <taxon>Basidiomycota</taxon>
        <taxon>Agaricomycotina</taxon>
        <taxon>Agaricomycetes</taxon>
        <taxon>Cantharellales</taxon>
        <taxon>Hydnaceae</taxon>
        <taxon>Hydnum</taxon>
    </lineage>
</organism>
<dbReference type="EMBL" id="MU128927">
    <property type="protein sequence ID" value="KAF9518089.1"/>
    <property type="molecule type" value="Genomic_DNA"/>
</dbReference>
<protein>
    <submittedName>
        <fullName evidence="1">Uncharacterized protein</fullName>
    </submittedName>
</protein>
<dbReference type="Proteomes" id="UP000886523">
    <property type="component" value="Unassembled WGS sequence"/>
</dbReference>
<dbReference type="Gene3D" id="3.40.50.300">
    <property type="entry name" value="P-loop containing nucleotide triphosphate hydrolases"/>
    <property type="match status" value="1"/>
</dbReference>
<comment type="caution">
    <text evidence="1">The sequence shown here is derived from an EMBL/GenBank/DDBJ whole genome shotgun (WGS) entry which is preliminary data.</text>
</comment>
<proteinExistence type="predicted"/>